<accession>A0A1I2KXA4</accession>
<proteinExistence type="predicted"/>
<keyword evidence="2" id="KW-1185">Reference proteome</keyword>
<gene>
    <name evidence="1" type="ORF">SAMN04488025_103130</name>
</gene>
<dbReference type="OrthoDB" id="2381339at2"/>
<organism evidence="1 2">
    <name type="scientific">Planifilum fulgidum</name>
    <dbReference type="NCBI Taxonomy" id="201973"/>
    <lineage>
        <taxon>Bacteria</taxon>
        <taxon>Bacillati</taxon>
        <taxon>Bacillota</taxon>
        <taxon>Bacilli</taxon>
        <taxon>Bacillales</taxon>
        <taxon>Thermoactinomycetaceae</taxon>
        <taxon>Planifilum</taxon>
    </lineage>
</organism>
<dbReference type="RefSeq" id="WP_092035825.1">
    <property type="nucleotide sequence ID" value="NZ_FOOK01000003.1"/>
</dbReference>
<evidence type="ECO:0000313" key="1">
    <source>
        <dbReference type="EMBL" id="SFF71644.1"/>
    </source>
</evidence>
<dbReference type="AlphaFoldDB" id="A0A1I2KXA4"/>
<name>A0A1I2KXA4_9BACL</name>
<evidence type="ECO:0008006" key="3">
    <source>
        <dbReference type="Google" id="ProtNLM"/>
    </source>
</evidence>
<dbReference type="EMBL" id="FOOK01000003">
    <property type="protein sequence ID" value="SFF71644.1"/>
    <property type="molecule type" value="Genomic_DNA"/>
</dbReference>
<protein>
    <recommendedName>
        <fullName evidence="3">YgiT-type zinc finger domain-containing protein</fullName>
    </recommendedName>
</protein>
<dbReference type="STRING" id="201973.SAMN04488025_103130"/>
<evidence type="ECO:0000313" key="2">
    <source>
        <dbReference type="Proteomes" id="UP000198661"/>
    </source>
</evidence>
<sequence length="140" mass="16120">MSFCCGATMIGTVGTLRQGSTLVHNVPLYYCPVCHQVEVHPTVKDEFELLVEYAQEDNAREVNLKDYIDEEMVAEWKENCTSFQDDNPEEVLREQIDMALDLLGVAKQLKDDQWVSDLKRRLQVLSSRLTKLKKKQAENN</sequence>
<reference evidence="1 2" key="1">
    <citation type="submission" date="2016-10" db="EMBL/GenBank/DDBJ databases">
        <authorList>
            <person name="de Groot N.N."/>
        </authorList>
    </citation>
    <scope>NUCLEOTIDE SEQUENCE [LARGE SCALE GENOMIC DNA]</scope>
    <source>
        <strain evidence="1 2">DSM 44945</strain>
    </source>
</reference>
<dbReference type="Proteomes" id="UP000198661">
    <property type="component" value="Unassembled WGS sequence"/>
</dbReference>